<comment type="caution">
    <text evidence="2">The sequence shown here is derived from an EMBL/GenBank/DDBJ whole genome shotgun (WGS) entry which is preliminary data.</text>
</comment>
<organism evidence="2 3">
    <name type="scientific">Halobium salinum</name>
    <dbReference type="NCBI Taxonomy" id="1364940"/>
    <lineage>
        <taxon>Archaea</taxon>
        <taxon>Methanobacteriati</taxon>
        <taxon>Methanobacteriota</taxon>
        <taxon>Stenosarchaea group</taxon>
        <taxon>Halobacteria</taxon>
        <taxon>Halobacteriales</taxon>
        <taxon>Haloferacaceae</taxon>
        <taxon>Halobium</taxon>
    </lineage>
</organism>
<dbReference type="AlphaFoldDB" id="A0ABD5P9P4"/>
<reference evidence="2 3" key="1">
    <citation type="journal article" date="2019" name="Int. J. Syst. Evol. Microbiol.">
        <title>The Global Catalogue of Microorganisms (GCM) 10K type strain sequencing project: providing services to taxonomists for standard genome sequencing and annotation.</title>
        <authorList>
            <consortium name="The Broad Institute Genomics Platform"/>
            <consortium name="The Broad Institute Genome Sequencing Center for Infectious Disease"/>
            <person name="Wu L."/>
            <person name="Ma J."/>
        </authorList>
    </citation>
    <scope>NUCLEOTIDE SEQUENCE [LARGE SCALE GENOMIC DNA]</scope>
    <source>
        <strain evidence="2 3">CGMCC 1.12553</strain>
    </source>
</reference>
<sequence>MTITGVQLASNRYSHRIDTSILRSTPVISHFFPHVLAISIGVILLSSPRIQLYIYFVFVLLSILAILIIFPYMYWLVQALRPEKVLSAIIGEIDPEFLNGIDKVVEDQKSTIYESNDAEKIKNIFQEVRYLKVADENPVDSFLDVQRARIRDGDTRSAKQLLDKYREHVDEVVENQYRTFRTSHDTSQLACWYLYSPYEQIFRISLKQDNQAIMMQVVYLLRESVLSWQEKRVRGIPNVFIRLFGRITVDYASHFSRSQSQSVVTSYSKIARAIASDINSPGREFTDPLTNFVNYSLSFALQSIEEGDYRSARSINSALRSLVDATLEIPSGDPDRILLSMGLIGEAFAESDAVSKQIIEIANEPSSMNEAEWTITLLVTFKDKLEEYGNDYTSNEEIRERVLEEIDRINGALEERDRRIASKIDKDEEHVLAVIRASRHMRRPFSPNDILDEIDTTISADVVQNICESLKTINAITQDDDGNYSKSFESVSG</sequence>
<keyword evidence="3" id="KW-1185">Reference proteome</keyword>
<feature type="transmembrane region" description="Helical" evidence="1">
    <location>
        <begin position="27"/>
        <end position="45"/>
    </location>
</feature>
<evidence type="ECO:0000256" key="1">
    <source>
        <dbReference type="SAM" id="Phobius"/>
    </source>
</evidence>
<dbReference type="Proteomes" id="UP001595921">
    <property type="component" value="Unassembled WGS sequence"/>
</dbReference>
<evidence type="ECO:0000313" key="2">
    <source>
        <dbReference type="EMBL" id="MFC4357496.1"/>
    </source>
</evidence>
<keyword evidence="1" id="KW-1133">Transmembrane helix</keyword>
<gene>
    <name evidence="2" type="ORF">ACFO0N_05970</name>
</gene>
<dbReference type="RefSeq" id="WP_267622207.1">
    <property type="nucleotide sequence ID" value="NZ_JAODIW010000006.1"/>
</dbReference>
<evidence type="ECO:0000313" key="3">
    <source>
        <dbReference type="Proteomes" id="UP001595921"/>
    </source>
</evidence>
<dbReference type="EMBL" id="JBHSDS010000003">
    <property type="protein sequence ID" value="MFC4357496.1"/>
    <property type="molecule type" value="Genomic_DNA"/>
</dbReference>
<accession>A0ABD5P9P4</accession>
<keyword evidence="1" id="KW-0812">Transmembrane</keyword>
<protein>
    <submittedName>
        <fullName evidence="2">Uncharacterized protein</fullName>
    </submittedName>
</protein>
<feature type="transmembrane region" description="Helical" evidence="1">
    <location>
        <begin position="52"/>
        <end position="75"/>
    </location>
</feature>
<name>A0ABD5P9P4_9EURY</name>
<proteinExistence type="predicted"/>
<keyword evidence="1" id="KW-0472">Membrane</keyword>